<accession>A0A9P4JYJ3</accession>
<gene>
    <name evidence="1" type="ORF">CC78DRAFT_538090</name>
</gene>
<organism evidence="1 2">
    <name type="scientific">Lojkania enalia</name>
    <dbReference type="NCBI Taxonomy" id="147567"/>
    <lineage>
        <taxon>Eukaryota</taxon>
        <taxon>Fungi</taxon>
        <taxon>Dikarya</taxon>
        <taxon>Ascomycota</taxon>
        <taxon>Pezizomycotina</taxon>
        <taxon>Dothideomycetes</taxon>
        <taxon>Pleosporomycetidae</taxon>
        <taxon>Pleosporales</taxon>
        <taxon>Pleosporales incertae sedis</taxon>
        <taxon>Lojkania</taxon>
    </lineage>
</organism>
<name>A0A9P4JYJ3_9PLEO</name>
<evidence type="ECO:0000313" key="2">
    <source>
        <dbReference type="Proteomes" id="UP000800093"/>
    </source>
</evidence>
<dbReference type="OrthoDB" id="1001765at2759"/>
<dbReference type="AlphaFoldDB" id="A0A9P4JYJ3"/>
<feature type="non-terminal residue" evidence="1">
    <location>
        <position position="1"/>
    </location>
</feature>
<sequence>IYFLTDISALLYASSFTVGVIAAAAPLCSETINKAGSRPPNSVVFLKNIEASFFNAGLRNLI</sequence>
<reference evidence="2" key="1">
    <citation type="journal article" date="2020" name="Stud. Mycol.">
        <title>101 Dothideomycetes genomes: A test case for predicting lifestyles and emergence of pathogens.</title>
        <authorList>
            <person name="Haridas S."/>
            <person name="Albert R."/>
            <person name="Binder M."/>
            <person name="Bloem J."/>
            <person name="LaButti K."/>
            <person name="Salamov A."/>
            <person name="Andreopoulos B."/>
            <person name="Baker S."/>
            <person name="Barry K."/>
            <person name="Bills G."/>
            <person name="Bluhm B."/>
            <person name="Cannon C."/>
            <person name="Castanera R."/>
            <person name="Culley D."/>
            <person name="Daum C."/>
            <person name="Ezra D."/>
            <person name="Gonzalez J."/>
            <person name="Henrissat B."/>
            <person name="Kuo A."/>
            <person name="Liang C."/>
            <person name="Lipzen A."/>
            <person name="Lutzoni F."/>
            <person name="Magnuson J."/>
            <person name="Mondo S."/>
            <person name="Nolan M."/>
            <person name="Ohm R."/>
            <person name="Pangilinan J."/>
            <person name="Park H.-J."/>
            <person name="Ramirez L."/>
            <person name="Alfaro M."/>
            <person name="Sun H."/>
            <person name="Tritt A."/>
            <person name="Yoshinaga Y."/>
            <person name="Zwiers L.-H."/>
            <person name="Turgeon B."/>
            <person name="Goodwin S."/>
            <person name="Spatafora J."/>
            <person name="Crous P."/>
            <person name="Grigoriev I."/>
        </authorList>
    </citation>
    <scope>NUCLEOTIDE SEQUENCE [LARGE SCALE GENOMIC DNA]</scope>
    <source>
        <strain evidence="2">CBS 304.66</strain>
    </source>
</reference>
<dbReference type="Proteomes" id="UP000800093">
    <property type="component" value="Unassembled WGS sequence"/>
</dbReference>
<protein>
    <submittedName>
        <fullName evidence="1">Uncharacterized protein</fullName>
    </submittedName>
</protein>
<keyword evidence="2" id="KW-1185">Reference proteome</keyword>
<proteinExistence type="predicted"/>
<feature type="non-terminal residue" evidence="1">
    <location>
        <position position="62"/>
    </location>
</feature>
<evidence type="ECO:0000313" key="1">
    <source>
        <dbReference type="EMBL" id="KAF2258062.1"/>
    </source>
</evidence>
<comment type="caution">
    <text evidence="1">The sequence shown here is derived from an EMBL/GenBank/DDBJ whole genome shotgun (WGS) entry which is preliminary data.</text>
</comment>
<dbReference type="EMBL" id="ML986789">
    <property type="protein sequence ID" value="KAF2258062.1"/>
    <property type="molecule type" value="Genomic_DNA"/>
</dbReference>